<accession>A0A8I3A8K1</accession>
<name>A0A8I3A8K1_9AGAM</name>
<evidence type="ECO:0000256" key="2">
    <source>
        <dbReference type="ARBA" id="ARBA00022801"/>
    </source>
</evidence>
<evidence type="ECO:0000256" key="3">
    <source>
        <dbReference type="ARBA" id="ARBA00022884"/>
    </source>
</evidence>
<dbReference type="PANTHER" id="PTHR17224">
    <property type="entry name" value="PEPTIDYL-TRNA HYDROLASE"/>
    <property type="match status" value="1"/>
</dbReference>
<evidence type="ECO:0000313" key="5">
    <source>
        <dbReference type="Proteomes" id="UP000683000"/>
    </source>
</evidence>
<keyword evidence="2 4" id="KW-0378">Hydrolase</keyword>
<dbReference type="EMBL" id="JAGFBS010000020">
    <property type="protein sequence ID" value="KAG6373971.1"/>
    <property type="molecule type" value="Genomic_DNA"/>
</dbReference>
<keyword evidence="5" id="KW-1185">Reference proteome</keyword>
<keyword evidence="1" id="KW-0820">tRNA-binding</keyword>
<proteinExistence type="predicted"/>
<dbReference type="SUPFAM" id="SSF53178">
    <property type="entry name" value="Peptidyl-tRNA hydrolase-like"/>
    <property type="match status" value="1"/>
</dbReference>
<sequence length="216" mass="23099">MTNLPLTCSFTNPKHQTQVCLVPETRTNSPSLPSVGHIIIDALTSRFAIHMSPSKALDGFTGHSHVTLGEFHIDLMLFKPKHFMNITRPAVATTLCHTAHIPGTIIVIHDSLQHTPKTLSVKFGGSANGHNGIQSIIGASEAIPTSTSSASESVVMVMQHHMCLAGSLLRNALIGMLVAAWTDLQGALQGSSQATGYLMQSGHWTKYLLAVCLNTV</sequence>
<organism evidence="4 5">
    <name type="scientific">Boletus reticuloceps</name>
    <dbReference type="NCBI Taxonomy" id="495285"/>
    <lineage>
        <taxon>Eukaryota</taxon>
        <taxon>Fungi</taxon>
        <taxon>Dikarya</taxon>
        <taxon>Basidiomycota</taxon>
        <taxon>Agaricomycotina</taxon>
        <taxon>Agaricomycetes</taxon>
        <taxon>Agaricomycetidae</taxon>
        <taxon>Boletales</taxon>
        <taxon>Boletineae</taxon>
        <taxon>Boletaceae</taxon>
        <taxon>Boletoideae</taxon>
        <taxon>Boletus</taxon>
    </lineage>
</organism>
<gene>
    <name evidence="4" type="ORF">JVT61DRAFT_6139</name>
</gene>
<evidence type="ECO:0000313" key="4">
    <source>
        <dbReference type="EMBL" id="KAG6373971.1"/>
    </source>
</evidence>
<dbReference type="GO" id="GO:0000049">
    <property type="term" value="F:tRNA binding"/>
    <property type="evidence" value="ECO:0007669"/>
    <property type="project" value="UniProtKB-KW"/>
</dbReference>
<dbReference type="GO" id="GO:0004045">
    <property type="term" value="F:peptidyl-tRNA hydrolase activity"/>
    <property type="evidence" value="ECO:0007669"/>
    <property type="project" value="InterPro"/>
</dbReference>
<dbReference type="AlphaFoldDB" id="A0A8I3A8K1"/>
<dbReference type="OrthoDB" id="1711136at2759"/>
<protein>
    <submittedName>
        <fullName evidence="4">Peptidyl-tRNA hydrolase-domain-containing protein</fullName>
    </submittedName>
</protein>
<dbReference type="InterPro" id="IPR001328">
    <property type="entry name" value="Pept_tRNA_hydro"/>
</dbReference>
<comment type="caution">
    <text evidence="4">The sequence shown here is derived from an EMBL/GenBank/DDBJ whole genome shotgun (WGS) entry which is preliminary data.</text>
</comment>
<keyword evidence="3" id="KW-0694">RNA-binding</keyword>
<evidence type="ECO:0000256" key="1">
    <source>
        <dbReference type="ARBA" id="ARBA00022555"/>
    </source>
</evidence>
<dbReference type="Gene3D" id="3.40.50.1470">
    <property type="entry name" value="Peptidyl-tRNA hydrolase"/>
    <property type="match status" value="1"/>
</dbReference>
<dbReference type="InterPro" id="IPR036416">
    <property type="entry name" value="Pept_tRNA_hydro_sf"/>
</dbReference>
<dbReference type="Proteomes" id="UP000683000">
    <property type="component" value="Unassembled WGS sequence"/>
</dbReference>
<dbReference type="Pfam" id="PF01195">
    <property type="entry name" value="Pept_tRNA_hydro"/>
    <property type="match status" value="1"/>
</dbReference>
<reference evidence="4" key="1">
    <citation type="submission" date="2021-03" db="EMBL/GenBank/DDBJ databases">
        <title>Evolutionary innovations through gain and loss of genes in the ectomycorrhizal Boletales.</title>
        <authorList>
            <person name="Wu G."/>
            <person name="Miyauchi S."/>
            <person name="Morin E."/>
            <person name="Yang Z.-L."/>
            <person name="Xu J."/>
            <person name="Martin F.M."/>
        </authorList>
    </citation>
    <scope>NUCLEOTIDE SEQUENCE</scope>
    <source>
        <strain evidence="4">BR01</strain>
    </source>
</reference>
<dbReference type="PANTHER" id="PTHR17224:SF1">
    <property type="entry name" value="PEPTIDYL-TRNA HYDROLASE"/>
    <property type="match status" value="1"/>
</dbReference>